<protein>
    <recommendedName>
        <fullName evidence="8">Mannosyltransferase</fullName>
        <ecNumber evidence="8">2.4.1.-</ecNumber>
    </recommendedName>
</protein>
<feature type="transmembrane region" description="Helical" evidence="8">
    <location>
        <begin position="156"/>
        <end position="181"/>
    </location>
</feature>
<evidence type="ECO:0000256" key="4">
    <source>
        <dbReference type="ARBA" id="ARBA00022692"/>
    </source>
</evidence>
<sequence>MRRRVPTQHVEEDRISADRKRSGAPKRENPWSESKLLLCCISFRLLNALVLQTFFNPDEYWQSVEVAHRIVFGYGHLTWEWSKGIRSYVHPLIFAGLYKVLKFTKMDTRWLVMKAPRLLQGLFAAAGDLYLFRLARLYWGDHTAKWAIFCQLCNWFNFFCMVRTFSNCLETVLTLAALYHWVVGERSLKSNCFSLFTARQLALFLAALACVIRPTSAIVWMYVGLIGLIKTDKKSQLLFEVIVIGVFTFGASCLADRWMYGKWILVPLNFLRFNFFASGGNYYGTHPWHWYFSQGFPAIIMTFLPLSILGIWWSKQWQLAGLMGWVLSLYSCLGHKEFRFVLPVLPIGLMFAGYALARMQYCVEEQCFDSGSTLHEASKTKTDGNMFNFSKGKMRSWGHACIIGLLITNIPTALYTSLVHQRGTETVMHVLSEEIVRGDATNIVYLMPCHSTPYYSFLHSNVTLRFLDCTPSNEEGYVDESDRFLAEPALFLDTFLRNEVQLPSHFVLYDSVEKRLLPFFKEYGYQQVRRIFHAHLPVDHGLINHVIVYRLGEGR</sequence>
<dbReference type="PANTHER" id="PTHR22760">
    <property type="entry name" value="GLYCOSYLTRANSFERASE"/>
    <property type="match status" value="1"/>
</dbReference>
<comment type="subcellular location">
    <subcellularLocation>
        <location evidence="1 8">Endoplasmic reticulum membrane</location>
        <topology evidence="1 8">Multi-pass membrane protein</topology>
    </subcellularLocation>
</comment>
<keyword evidence="7 8" id="KW-0472">Membrane</keyword>
<evidence type="ECO:0000256" key="1">
    <source>
        <dbReference type="ARBA" id="ARBA00004477"/>
    </source>
</evidence>
<dbReference type="EC" id="2.4.1.-" evidence="8"/>
<feature type="transmembrane region" description="Helical" evidence="8">
    <location>
        <begin position="201"/>
        <end position="225"/>
    </location>
</feature>
<dbReference type="GO" id="GO:0000026">
    <property type="term" value="F:alpha-1,2-mannosyltransferase activity"/>
    <property type="evidence" value="ECO:0007669"/>
    <property type="project" value="TreeGrafter"/>
</dbReference>
<gene>
    <name evidence="10" type="ORF">GOP47_0017640</name>
</gene>
<evidence type="ECO:0000256" key="5">
    <source>
        <dbReference type="ARBA" id="ARBA00022824"/>
    </source>
</evidence>
<dbReference type="OrthoDB" id="416834at2759"/>
<reference evidence="10" key="1">
    <citation type="submission" date="2021-01" db="EMBL/GenBank/DDBJ databases">
        <title>Adiantum capillus-veneris genome.</title>
        <authorList>
            <person name="Fang Y."/>
            <person name="Liao Q."/>
        </authorList>
    </citation>
    <scope>NUCLEOTIDE SEQUENCE</scope>
    <source>
        <strain evidence="10">H3</strain>
        <tissue evidence="10">Leaf</tissue>
    </source>
</reference>
<dbReference type="GO" id="GO:0006506">
    <property type="term" value="P:GPI anchor biosynthetic process"/>
    <property type="evidence" value="ECO:0007669"/>
    <property type="project" value="TreeGrafter"/>
</dbReference>
<evidence type="ECO:0000256" key="9">
    <source>
        <dbReference type="SAM" id="MobiDB-lite"/>
    </source>
</evidence>
<dbReference type="PANTHER" id="PTHR22760:SF4">
    <property type="entry name" value="GPI MANNOSYLTRANSFERASE 3"/>
    <property type="match status" value="1"/>
</dbReference>
<evidence type="ECO:0000256" key="7">
    <source>
        <dbReference type="ARBA" id="ARBA00023136"/>
    </source>
</evidence>
<keyword evidence="4 8" id="KW-0812">Transmembrane</keyword>
<keyword evidence="5 8" id="KW-0256">Endoplasmic reticulum</keyword>
<comment type="caution">
    <text evidence="10">The sequence shown here is derived from an EMBL/GenBank/DDBJ whole genome shotgun (WGS) entry which is preliminary data.</text>
</comment>
<keyword evidence="11" id="KW-1185">Reference proteome</keyword>
<keyword evidence="2 8" id="KW-0328">Glycosyltransferase</keyword>
<dbReference type="AlphaFoldDB" id="A0A9D4UG67"/>
<keyword evidence="6 8" id="KW-1133">Transmembrane helix</keyword>
<feature type="transmembrane region" description="Helical" evidence="8">
    <location>
        <begin position="290"/>
        <end position="311"/>
    </location>
</feature>
<dbReference type="InterPro" id="IPR005599">
    <property type="entry name" value="GPI_mannosylTrfase"/>
</dbReference>
<keyword evidence="3" id="KW-0808">Transferase</keyword>
<feature type="transmembrane region" description="Helical" evidence="8">
    <location>
        <begin position="237"/>
        <end position="258"/>
    </location>
</feature>
<feature type="transmembrane region" description="Helical" evidence="8">
    <location>
        <begin position="340"/>
        <end position="357"/>
    </location>
</feature>
<evidence type="ECO:0000256" key="2">
    <source>
        <dbReference type="ARBA" id="ARBA00022676"/>
    </source>
</evidence>
<evidence type="ECO:0000256" key="3">
    <source>
        <dbReference type="ARBA" id="ARBA00022679"/>
    </source>
</evidence>
<evidence type="ECO:0000313" key="10">
    <source>
        <dbReference type="EMBL" id="KAI5067112.1"/>
    </source>
</evidence>
<feature type="region of interest" description="Disordered" evidence="9">
    <location>
        <begin position="1"/>
        <end position="29"/>
    </location>
</feature>
<organism evidence="10 11">
    <name type="scientific">Adiantum capillus-veneris</name>
    <name type="common">Maidenhair fern</name>
    <dbReference type="NCBI Taxonomy" id="13818"/>
    <lineage>
        <taxon>Eukaryota</taxon>
        <taxon>Viridiplantae</taxon>
        <taxon>Streptophyta</taxon>
        <taxon>Embryophyta</taxon>
        <taxon>Tracheophyta</taxon>
        <taxon>Polypodiopsida</taxon>
        <taxon>Polypodiidae</taxon>
        <taxon>Polypodiales</taxon>
        <taxon>Pteridineae</taxon>
        <taxon>Pteridaceae</taxon>
        <taxon>Vittarioideae</taxon>
        <taxon>Adiantum</taxon>
    </lineage>
</organism>
<feature type="compositionally biased region" description="Basic and acidic residues" evidence="9">
    <location>
        <begin position="9"/>
        <end position="29"/>
    </location>
</feature>
<dbReference type="Pfam" id="PF03901">
    <property type="entry name" value="Glyco_transf_22"/>
    <property type="match status" value="1"/>
</dbReference>
<dbReference type="EMBL" id="JABFUD020000017">
    <property type="protein sequence ID" value="KAI5067112.1"/>
    <property type="molecule type" value="Genomic_DNA"/>
</dbReference>
<dbReference type="Proteomes" id="UP000886520">
    <property type="component" value="Chromosome 17"/>
</dbReference>
<evidence type="ECO:0000256" key="6">
    <source>
        <dbReference type="ARBA" id="ARBA00022989"/>
    </source>
</evidence>
<evidence type="ECO:0000313" key="11">
    <source>
        <dbReference type="Proteomes" id="UP000886520"/>
    </source>
</evidence>
<dbReference type="GO" id="GO:0005789">
    <property type="term" value="C:endoplasmic reticulum membrane"/>
    <property type="evidence" value="ECO:0007669"/>
    <property type="project" value="UniProtKB-SubCell"/>
</dbReference>
<evidence type="ECO:0000256" key="8">
    <source>
        <dbReference type="RuleBase" id="RU363075"/>
    </source>
</evidence>
<name>A0A9D4UG67_ADICA</name>
<accession>A0A9D4UG67</accession>
<proteinExistence type="inferred from homology"/>
<comment type="similarity">
    <text evidence="8">Belongs to the glycosyltransferase 22 family.</text>
</comment>